<keyword evidence="8" id="KW-1185">Reference proteome</keyword>
<evidence type="ECO:0000256" key="5">
    <source>
        <dbReference type="ARBA" id="ARBA00023049"/>
    </source>
</evidence>
<dbReference type="PROSITE" id="PS50249">
    <property type="entry name" value="MPN"/>
    <property type="match status" value="1"/>
</dbReference>
<evidence type="ECO:0000256" key="3">
    <source>
        <dbReference type="ARBA" id="ARBA00022801"/>
    </source>
</evidence>
<dbReference type="PANTHER" id="PTHR34858">
    <property type="entry name" value="CYSO-CYSTEINE PEPTIDASE"/>
    <property type="match status" value="1"/>
</dbReference>
<keyword evidence="4" id="KW-0862">Zinc</keyword>
<dbReference type="Pfam" id="PF14464">
    <property type="entry name" value="Prok-JAB"/>
    <property type="match status" value="1"/>
</dbReference>
<reference evidence="7 8" key="1">
    <citation type="journal article" date="2012" name="J. Bacteriol.">
        <title>Complete Genome Sequence of Paenibacillus mucilaginosus 3016, a Bacterium Functional as Microbial Fertilizer.</title>
        <authorList>
            <person name="Ma M."/>
            <person name="Wang Z."/>
            <person name="Li L."/>
            <person name="Jiang X."/>
            <person name="Guan D."/>
            <person name="Cao F."/>
            <person name="Chen H."/>
            <person name="Wang X."/>
            <person name="Shen D."/>
            <person name="Du B."/>
            <person name="Li J."/>
        </authorList>
    </citation>
    <scope>NUCLEOTIDE SEQUENCE [LARGE SCALE GENOMIC DNA]</scope>
    <source>
        <strain evidence="7 8">3016</strain>
    </source>
</reference>
<evidence type="ECO:0000259" key="6">
    <source>
        <dbReference type="PROSITE" id="PS50249"/>
    </source>
</evidence>
<keyword evidence="3" id="KW-0378">Hydrolase</keyword>
<protein>
    <recommendedName>
        <fullName evidence="6">MPN domain-containing protein</fullName>
    </recommendedName>
</protein>
<dbReference type="RefSeq" id="WP_014369309.1">
    <property type="nucleotide sequence ID" value="NC_016935.1"/>
</dbReference>
<evidence type="ECO:0000313" key="8">
    <source>
        <dbReference type="Proteomes" id="UP000007523"/>
    </source>
</evidence>
<dbReference type="GO" id="GO:0008270">
    <property type="term" value="F:zinc ion binding"/>
    <property type="evidence" value="ECO:0007669"/>
    <property type="project" value="TreeGrafter"/>
</dbReference>
<name>H6NJ72_9BACL</name>
<dbReference type="STRING" id="1116391.PM3016_1930"/>
<gene>
    <name evidence="7" type="ORF">PM3016_1930</name>
</gene>
<dbReference type="InterPro" id="IPR037518">
    <property type="entry name" value="MPN"/>
</dbReference>
<accession>H6NJ72</accession>
<sequence>MALPIAIMESIYREMVRYGLSLLPEEACGVLSGFRTAEGIWTADRFDPVANLSPEPRTSFAMDPAGLIPVLHAAAKQGREVVGFVHSHPSSAPIPSDPDLSTSWHTVPSHWILSLQTPSVPTAGVYRYFRDSSGRMRYEPLSFHILPDSL</sequence>
<dbReference type="AlphaFoldDB" id="H6NJ72"/>
<evidence type="ECO:0000256" key="2">
    <source>
        <dbReference type="ARBA" id="ARBA00022723"/>
    </source>
</evidence>
<dbReference type="HOGENOM" id="CLU_116765_4_0_9"/>
<organism evidence="7 8">
    <name type="scientific">Paenibacillus mucilaginosus 3016</name>
    <dbReference type="NCBI Taxonomy" id="1116391"/>
    <lineage>
        <taxon>Bacteria</taxon>
        <taxon>Bacillati</taxon>
        <taxon>Bacillota</taxon>
        <taxon>Bacilli</taxon>
        <taxon>Bacillales</taxon>
        <taxon>Paenibacillaceae</taxon>
        <taxon>Paenibacillus</taxon>
    </lineage>
</organism>
<dbReference type="InterPro" id="IPR051929">
    <property type="entry name" value="VirAsm_ModProt"/>
</dbReference>
<dbReference type="EMBL" id="CP003235">
    <property type="protein sequence ID" value="AFC28834.1"/>
    <property type="molecule type" value="Genomic_DNA"/>
</dbReference>
<keyword evidence="5" id="KW-0482">Metalloprotease</keyword>
<keyword evidence="2" id="KW-0479">Metal-binding</keyword>
<dbReference type="Gene3D" id="3.40.140.10">
    <property type="entry name" value="Cytidine Deaminase, domain 2"/>
    <property type="match status" value="1"/>
</dbReference>
<evidence type="ECO:0000313" key="7">
    <source>
        <dbReference type="EMBL" id="AFC28834.1"/>
    </source>
</evidence>
<dbReference type="PANTHER" id="PTHR34858:SF1">
    <property type="entry name" value="CYSO-CYSTEINE PEPTIDASE"/>
    <property type="match status" value="1"/>
</dbReference>
<dbReference type="GO" id="GO:0008235">
    <property type="term" value="F:metalloexopeptidase activity"/>
    <property type="evidence" value="ECO:0007669"/>
    <property type="project" value="TreeGrafter"/>
</dbReference>
<dbReference type="InterPro" id="IPR028090">
    <property type="entry name" value="JAB_dom_prok"/>
</dbReference>
<dbReference type="GO" id="GO:0006508">
    <property type="term" value="P:proteolysis"/>
    <property type="evidence" value="ECO:0007669"/>
    <property type="project" value="UniProtKB-KW"/>
</dbReference>
<dbReference type="Proteomes" id="UP000007523">
    <property type="component" value="Chromosome"/>
</dbReference>
<dbReference type="SUPFAM" id="SSF102712">
    <property type="entry name" value="JAB1/MPN domain"/>
    <property type="match status" value="1"/>
</dbReference>
<evidence type="ECO:0000256" key="1">
    <source>
        <dbReference type="ARBA" id="ARBA00022670"/>
    </source>
</evidence>
<evidence type="ECO:0000256" key="4">
    <source>
        <dbReference type="ARBA" id="ARBA00022833"/>
    </source>
</evidence>
<dbReference type="CDD" id="cd08070">
    <property type="entry name" value="MPN_like"/>
    <property type="match status" value="1"/>
</dbReference>
<keyword evidence="1" id="KW-0645">Protease</keyword>
<proteinExistence type="predicted"/>
<dbReference type="KEGG" id="pmq:PM3016_1930"/>
<feature type="domain" description="MPN" evidence="6">
    <location>
        <begin position="5"/>
        <end position="135"/>
    </location>
</feature>